<feature type="domain" description="ABC-three component systems C-terminal" evidence="1">
    <location>
        <begin position="261"/>
        <end position="387"/>
    </location>
</feature>
<evidence type="ECO:0000313" key="2">
    <source>
        <dbReference type="EMBL" id="SMX88828.1"/>
    </source>
</evidence>
<name>A0A2H1JNF9_BRELN</name>
<dbReference type="RefSeq" id="WP_145998893.1">
    <property type="nucleotide sequence ID" value="NZ_FXZA01000016.1"/>
</dbReference>
<proteinExistence type="predicted"/>
<sequence length="396" mass="45155">MSQFNATASALGFIYQFRWGLLDLLRAMRTDATKSLSIEDYDDIAQLGTDGQVHAATQLKHHRKSSPITDSSPDLWKTLRVWLETPALRIDNGPLLYLVTTSEAPKDSALACLKIEQRDPKRACKLLTEAAKRYTADATKAGREAWLNAPTSVRLALASRFHVVDNNPKVDEIDQLLRQELSQTVRDEHMDHFTEKLWGWWNEQCLNVLNAEGVATISAERLRAKLHILRDSYTEGSLPIDDTLAEITAEELEDEHSGKPFAQQLEWIDIRGRNMQRAFIDYHRAYAQTSKWLQDGDLVAEDLNIFESRLVEEWEIQFENACDRLERSGATDELARVEAGRTLFEKLYEMNDVVVQPGFAERFLVGGTRHLIADRGVIGWHPDFQERVREILGIPA</sequence>
<dbReference type="OrthoDB" id="2786695at2"/>
<dbReference type="EMBL" id="FXZA01000016">
    <property type="protein sequence ID" value="SMX88828.1"/>
    <property type="molecule type" value="Genomic_DNA"/>
</dbReference>
<accession>A0A2H1JNF9</accession>
<evidence type="ECO:0000259" key="1">
    <source>
        <dbReference type="Pfam" id="PF20283"/>
    </source>
</evidence>
<evidence type="ECO:0000313" key="3">
    <source>
        <dbReference type="Proteomes" id="UP000234498"/>
    </source>
</evidence>
<gene>
    <name evidence="2" type="ORF">BLIN101_02493</name>
</gene>
<protein>
    <recommendedName>
        <fullName evidence="1">ABC-three component systems C-terminal domain-containing protein</fullName>
    </recommendedName>
</protein>
<dbReference type="Pfam" id="PF20283">
    <property type="entry name" value="CTD7"/>
    <property type="match status" value="1"/>
</dbReference>
<organism evidence="2 3">
    <name type="scientific">Brevibacterium linens</name>
    <dbReference type="NCBI Taxonomy" id="1703"/>
    <lineage>
        <taxon>Bacteria</taxon>
        <taxon>Bacillati</taxon>
        <taxon>Actinomycetota</taxon>
        <taxon>Actinomycetes</taxon>
        <taxon>Micrococcales</taxon>
        <taxon>Brevibacteriaceae</taxon>
        <taxon>Brevibacterium</taxon>
    </lineage>
</organism>
<reference evidence="2 3" key="1">
    <citation type="submission" date="2017-03" db="EMBL/GenBank/DDBJ databases">
        <authorList>
            <person name="Afonso C.L."/>
            <person name="Miller P.J."/>
            <person name="Scott M.A."/>
            <person name="Spackman E."/>
            <person name="Goraichik I."/>
            <person name="Dimitrov K.M."/>
            <person name="Suarez D.L."/>
            <person name="Swayne D.E."/>
        </authorList>
    </citation>
    <scope>NUCLEOTIDE SEQUENCE [LARGE SCALE GENOMIC DNA]</scope>
    <source>
        <strain evidence="2 3">Mu101</strain>
    </source>
</reference>
<dbReference type="AlphaFoldDB" id="A0A2H1JNF9"/>
<dbReference type="InterPro" id="IPR046913">
    <property type="entry name" value="ABC-3C_CTD7"/>
</dbReference>
<dbReference type="Proteomes" id="UP000234498">
    <property type="component" value="Unassembled WGS sequence"/>
</dbReference>